<dbReference type="EMBL" id="LR999455">
    <property type="protein sequence ID" value="CAE6071122.1"/>
    <property type="molecule type" value="Genomic_DNA"/>
</dbReference>
<protein>
    <recommendedName>
        <fullName evidence="1">F-box protein At3g26010-like beta-propeller domain-containing protein</fullName>
    </recommendedName>
</protein>
<dbReference type="Proteomes" id="UP000682877">
    <property type="component" value="Chromosome 5"/>
</dbReference>
<evidence type="ECO:0000313" key="3">
    <source>
        <dbReference type="Proteomes" id="UP000682877"/>
    </source>
</evidence>
<proteinExistence type="predicted"/>
<dbReference type="InterPro" id="IPR056592">
    <property type="entry name" value="Beta-prop_At3g26010-like"/>
</dbReference>
<keyword evidence="3" id="KW-1185">Reference proteome</keyword>
<gene>
    <name evidence="2" type="ORF">AARE701A_LOCUS12190</name>
</gene>
<accession>A0A8S2A9E2</accession>
<sequence>MSRNDGEEVIANYGCNTWGLKRSLGSYIKRNEFRVCAYTDFELILISEVSVWVKNRSLYVANPVS</sequence>
<name>A0A8S2A9E2_ARAAE</name>
<feature type="domain" description="F-box protein At3g26010-like beta-propeller" evidence="1">
    <location>
        <begin position="7"/>
        <end position="64"/>
    </location>
</feature>
<dbReference type="AlphaFoldDB" id="A0A8S2A9E2"/>
<organism evidence="2 3">
    <name type="scientific">Arabidopsis arenosa</name>
    <name type="common">Sand rock-cress</name>
    <name type="synonym">Cardaminopsis arenosa</name>
    <dbReference type="NCBI Taxonomy" id="38785"/>
    <lineage>
        <taxon>Eukaryota</taxon>
        <taxon>Viridiplantae</taxon>
        <taxon>Streptophyta</taxon>
        <taxon>Embryophyta</taxon>
        <taxon>Tracheophyta</taxon>
        <taxon>Spermatophyta</taxon>
        <taxon>Magnoliopsida</taxon>
        <taxon>eudicotyledons</taxon>
        <taxon>Gunneridae</taxon>
        <taxon>Pentapetalae</taxon>
        <taxon>rosids</taxon>
        <taxon>malvids</taxon>
        <taxon>Brassicales</taxon>
        <taxon>Brassicaceae</taxon>
        <taxon>Camelineae</taxon>
        <taxon>Arabidopsis</taxon>
    </lineage>
</organism>
<dbReference type="Pfam" id="PF24750">
    <property type="entry name" value="b-prop_At3g26010-like"/>
    <property type="match status" value="1"/>
</dbReference>
<evidence type="ECO:0000259" key="1">
    <source>
        <dbReference type="Pfam" id="PF24750"/>
    </source>
</evidence>
<evidence type="ECO:0000313" key="2">
    <source>
        <dbReference type="EMBL" id="CAE6071122.1"/>
    </source>
</evidence>
<reference evidence="2" key="1">
    <citation type="submission" date="2021-01" db="EMBL/GenBank/DDBJ databases">
        <authorList>
            <person name="Bezrukov I."/>
        </authorList>
    </citation>
    <scope>NUCLEOTIDE SEQUENCE</scope>
</reference>